<keyword evidence="1" id="KW-1133">Transmembrane helix</keyword>
<dbReference type="SUPFAM" id="SSF103481">
    <property type="entry name" value="Multidrug resistance efflux transporter EmrE"/>
    <property type="match status" value="2"/>
</dbReference>
<feature type="transmembrane region" description="Helical" evidence="1">
    <location>
        <begin position="241"/>
        <end position="261"/>
    </location>
</feature>
<gene>
    <name evidence="3" type="ORF">FJU08_20810</name>
</gene>
<feature type="transmembrane region" description="Helical" evidence="1">
    <location>
        <begin position="123"/>
        <end position="144"/>
    </location>
</feature>
<dbReference type="RefSeq" id="WP_141150970.1">
    <property type="nucleotide sequence ID" value="NZ_VHLG01000019.1"/>
</dbReference>
<evidence type="ECO:0000259" key="2">
    <source>
        <dbReference type="Pfam" id="PF00892"/>
    </source>
</evidence>
<evidence type="ECO:0000256" key="1">
    <source>
        <dbReference type="SAM" id="Phobius"/>
    </source>
</evidence>
<feature type="domain" description="EamA" evidence="2">
    <location>
        <begin position="7"/>
        <end position="138"/>
    </location>
</feature>
<dbReference type="PANTHER" id="PTHR22911">
    <property type="entry name" value="ACYL-MALONYL CONDENSING ENZYME-RELATED"/>
    <property type="match status" value="1"/>
</dbReference>
<dbReference type="AlphaFoldDB" id="A0A506U161"/>
<reference evidence="3 4" key="1">
    <citation type="submission" date="2019-06" db="EMBL/GenBank/DDBJ databases">
        <authorList>
            <person name="Li M."/>
        </authorList>
    </citation>
    <scope>NUCLEOTIDE SEQUENCE [LARGE SCALE GENOMIC DNA]</scope>
    <source>
        <strain evidence="3 4">BGMRC2036</strain>
    </source>
</reference>
<comment type="caution">
    <text evidence="3">The sequence shown here is derived from an EMBL/GenBank/DDBJ whole genome shotgun (WGS) entry which is preliminary data.</text>
</comment>
<keyword evidence="1" id="KW-0472">Membrane</keyword>
<feature type="transmembrane region" description="Helical" evidence="1">
    <location>
        <begin position="94"/>
        <end position="116"/>
    </location>
</feature>
<feature type="transmembrane region" description="Helical" evidence="1">
    <location>
        <begin position="267"/>
        <end position="285"/>
    </location>
</feature>
<dbReference type="EMBL" id="VHLG01000019">
    <property type="protein sequence ID" value="TPW27228.1"/>
    <property type="molecule type" value="Genomic_DNA"/>
</dbReference>
<feature type="transmembrane region" description="Helical" evidence="1">
    <location>
        <begin position="184"/>
        <end position="202"/>
    </location>
</feature>
<accession>A0A506U161</accession>
<dbReference type="Proteomes" id="UP000318801">
    <property type="component" value="Unassembled WGS sequence"/>
</dbReference>
<feature type="transmembrane region" description="Helical" evidence="1">
    <location>
        <begin position="36"/>
        <end position="53"/>
    </location>
</feature>
<feature type="transmembrane region" description="Helical" evidence="1">
    <location>
        <begin position="150"/>
        <end position="172"/>
    </location>
</feature>
<proteinExistence type="predicted"/>
<feature type="transmembrane region" description="Helical" evidence="1">
    <location>
        <begin position="7"/>
        <end position="30"/>
    </location>
</feature>
<dbReference type="PANTHER" id="PTHR22911:SF102">
    <property type="entry name" value="MEMBRANE PROTEIN"/>
    <property type="match status" value="1"/>
</dbReference>
<feature type="transmembrane region" description="Helical" evidence="1">
    <location>
        <begin position="65"/>
        <end position="88"/>
    </location>
</feature>
<dbReference type="GO" id="GO:0016020">
    <property type="term" value="C:membrane"/>
    <property type="evidence" value="ECO:0007669"/>
    <property type="project" value="InterPro"/>
</dbReference>
<keyword evidence="1" id="KW-0812">Transmembrane</keyword>
<dbReference type="InterPro" id="IPR037185">
    <property type="entry name" value="EmrE-like"/>
</dbReference>
<dbReference type="OrthoDB" id="9814238at2"/>
<feature type="domain" description="EamA" evidence="2">
    <location>
        <begin position="154"/>
        <end position="284"/>
    </location>
</feature>
<dbReference type="Pfam" id="PF00892">
    <property type="entry name" value="EamA"/>
    <property type="match status" value="2"/>
</dbReference>
<name>A0A506U161_9HYPH</name>
<organism evidence="3 4">
    <name type="scientific">Martelella alba</name>
    <dbReference type="NCBI Taxonomy" id="2590451"/>
    <lineage>
        <taxon>Bacteria</taxon>
        <taxon>Pseudomonadati</taxon>
        <taxon>Pseudomonadota</taxon>
        <taxon>Alphaproteobacteria</taxon>
        <taxon>Hyphomicrobiales</taxon>
        <taxon>Aurantimonadaceae</taxon>
        <taxon>Martelella</taxon>
    </lineage>
</organism>
<keyword evidence="4" id="KW-1185">Reference proteome</keyword>
<evidence type="ECO:0000313" key="4">
    <source>
        <dbReference type="Proteomes" id="UP000318801"/>
    </source>
</evidence>
<dbReference type="InterPro" id="IPR000620">
    <property type="entry name" value="EamA_dom"/>
</dbReference>
<evidence type="ECO:0000313" key="3">
    <source>
        <dbReference type="EMBL" id="TPW27228.1"/>
    </source>
</evidence>
<protein>
    <submittedName>
        <fullName evidence="3">DMT family transporter</fullName>
    </submittedName>
</protein>
<sequence length="302" mass="31558">MHTQTQGILSVCAAQFLLGTLGVCVLESGAGPVSVAFYRCLIGALALGSYLAMQGSLGGLIRLPVRGVMLALVSGVFMVGNWILFFMAIERTGIAVATVVFHVQPFFVVILAALLFRERLYAATFGWVALALAGLALATGYLGGEFAPNRSWLIGIGCTLGGALLYALVTVMAKGMKGIRGPQLALIQCLCGIVLLGFVAPLRPMQVSPGQWGWFALIGAVHTGLVYALLYSGLPKLPTALAAVLLFVYPASAVLFDALVYGHDLSPSQYVGFATILMASLGVTLKWGMSRSVGATGGNLGR</sequence>
<feature type="transmembrane region" description="Helical" evidence="1">
    <location>
        <begin position="214"/>
        <end position="234"/>
    </location>
</feature>